<dbReference type="AlphaFoldDB" id="A0A367E7U9"/>
<proteinExistence type="predicted"/>
<evidence type="ECO:0008006" key="3">
    <source>
        <dbReference type="Google" id="ProtNLM"/>
    </source>
</evidence>
<dbReference type="InterPro" id="IPR025683">
    <property type="entry name" value="Protein_beta"/>
</dbReference>
<reference evidence="1 2" key="1">
    <citation type="submission" date="2018-06" db="EMBL/GenBank/DDBJ databases">
        <title>Streptomyces reniochalinae sp. nov. and Streptomyces diacarnus sp. nov. from marine sponges.</title>
        <authorList>
            <person name="Li L."/>
        </authorList>
    </citation>
    <scope>NUCLEOTIDE SEQUENCE [LARGE SCALE GENOMIC DNA]</scope>
    <source>
        <strain evidence="1 2">LHW50302</strain>
    </source>
</reference>
<keyword evidence="2" id="KW-1185">Reference proteome</keyword>
<gene>
    <name evidence="1" type="ORF">DQ392_32525</name>
</gene>
<comment type="caution">
    <text evidence="1">The sequence shown here is derived from an EMBL/GenBank/DDBJ whole genome shotgun (WGS) entry which is preliminary data.</text>
</comment>
<dbReference type="RefSeq" id="WP_114019302.1">
    <property type="nucleotide sequence ID" value="NZ_QOIM01000055.1"/>
</dbReference>
<dbReference type="Pfam" id="PF14350">
    <property type="entry name" value="Beta_protein"/>
    <property type="match status" value="1"/>
</dbReference>
<organism evidence="1 2">
    <name type="scientific">Streptomyces reniochalinae</name>
    <dbReference type="NCBI Taxonomy" id="2250578"/>
    <lineage>
        <taxon>Bacteria</taxon>
        <taxon>Bacillati</taxon>
        <taxon>Actinomycetota</taxon>
        <taxon>Actinomycetes</taxon>
        <taxon>Kitasatosporales</taxon>
        <taxon>Streptomycetaceae</taxon>
        <taxon>Streptomyces</taxon>
    </lineage>
</organism>
<evidence type="ECO:0000313" key="1">
    <source>
        <dbReference type="EMBL" id="RCG13477.1"/>
    </source>
</evidence>
<accession>A0A367E7U9</accession>
<dbReference type="Proteomes" id="UP000253507">
    <property type="component" value="Unassembled WGS sequence"/>
</dbReference>
<dbReference type="OrthoDB" id="4300514at2"/>
<protein>
    <recommendedName>
        <fullName evidence="3">T4 beta protein</fullName>
    </recommendedName>
</protein>
<name>A0A367E7U9_9ACTN</name>
<evidence type="ECO:0000313" key="2">
    <source>
        <dbReference type="Proteomes" id="UP000253507"/>
    </source>
</evidence>
<sequence>MPEPLYVPVLPLKPHAARTFAGLPPAERRYAAPLWTLPPHEQRPLQRVPESALRDVARSRRFTPGAWLDVPYLEDCTEAVTSRLHELWTVGSLTPVTAPNRPLRLHDLAVTSAASPCGGERLGIRVALPGRWDETRAQEVATLLAALARSTATGDLPVAVDLLLDLDTVLDDRPDAGKQALLALDALVPLAPWRHIAVLSGASPKQALRELPLDAYDYAPRHDWALWHEIRDAAREYGPRVRFGDYGALPAEDLRLVEKENDRSGGASEWGAIRYTTETDFRFAKFRARGEGRHDSIRAAARRLLADADYRGREDGWSDEWLTDCALGAGSVGVGNATKWNQVSNHQHFTHVIRALRR</sequence>
<dbReference type="EMBL" id="QOIM01000055">
    <property type="protein sequence ID" value="RCG13477.1"/>
    <property type="molecule type" value="Genomic_DNA"/>
</dbReference>